<dbReference type="Proteomes" id="UP000034739">
    <property type="component" value="Unassembled WGS sequence"/>
</dbReference>
<organism evidence="2 3">
    <name type="scientific">Candidatus Gottesmanbacteria bacterium GW2011_GWA2_47_9</name>
    <dbReference type="NCBI Taxonomy" id="1618445"/>
    <lineage>
        <taxon>Bacteria</taxon>
        <taxon>Candidatus Gottesmaniibacteriota</taxon>
    </lineage>
</organism>
<dbReference type="Gene3D" id="1.10.4030.10">
    <property type="entry name" value="Porin chaperone SurA, peptide-binding domain"/>
    <property type="match status" value="1"/>
</dbReference>
<dbReference type="InterPro" id="IPR027304">
    <property type="entry name" value="Trigger_fact/SurA_dom_sf"/>
</dbReference>
<keyword evidence="1" id="KW-0472">Membrane</keyword>
<keyword evidence="1" id="KW-0812">Transmembrane</keyword>
<dbReference type="Pfam" id="PF13624">
    <property type="entry name" value="SurA_N_3"/>
    <property type="match status" value="1"/>
</dbReference>
<sequence>MIDVATENLIAGPSMQPRFSSKKIYIVILVIGLAGLLLANKGMVVAAIVNGKPIFRWELNKTLVSRFGKQTLEGIISERLIADAAKKAGVVVSKEDVEAKETEIVSGLAGDVKLEELLKLQGLTKEDFDNQIRLQLTVEKLLSKDVSTTEDDITSYIATNRATLVATDEATLRVEARAAIINQQVSEKIQPWFMELKDSAKIVRFIQ</sequence>
<dbReference type="SUPFAM" id="SSF109998">
    <property type="entry name" value="Triger factor/SurA peptide-binding domain-like"/>
    <property type="match status" value="1"/>
</dbReference>
<comment type="caution">
    <text evidence="2">The sequence shown here is derived from an EMBL/GenBank/DDBJ whole genome shotgun (WGS) entry which is preliminary data.</text>
</comment>
<name>A0A0G1W8G5_9BACT</name>
<protein>
    <submittedName>
        <fullName evidence="2">PpiC-type peptidyl-prolyl cis-trans isomerase</fullName>
    </submittedName>
</protein>
<keyword evidence="1" id="KW-1133">Transmembrane helix</keyword>
<evidence type="ECO:0000313" key="3">
    <source>
        <dbReference type="Proteomes" id="UP000034739"/>
    </source>
</evidence>
<dbReference type="GO" id="GO:0016853">
    <property type="term" value="F:isomerase activity"/>
    <property type="evidence" value="ECO:0007669"/>
    <property type="project" value="UniProtKB-KW"/>
</dbReference>
<keyword evidence="2" id="KW-0413">Isomerase</keyword>
<dbReference type="EMBL" id="LCOY01000051">
    <property type="protein sequence ID" value="KKU86613.1"/>
    <property type="molecule type" value="Genomic_DNA"/>
</dbReference>
<feature type="transmembrane region" description="Helical" evidence="1">
    <location>
        <begin position="24"/>
        <end position="49"/>
    </location>
</feature>
<gene>
    <name evidence="2" type="ORF">UY16_C0051G0009</name>
</gene>
<dbReference type="PANTHER" id="PTHR47245:SF2">
    <property type="entry name" value="PEPTIDYL-PROLYL CIS-TRANS ISOMERASE HP_0175-RELATED"/>
    <property type="match status" value="1"/>
</dbReference>
<evidence type="ECO:0000256" key="1">
    <source>
        <dbReference type="SAM" id="Phobius"/>
    </source>
</evidence>
<evidence type="ECO:0000313" key="2">
    <source>
        <dbReference type="EMBL" id="KKU86613.1"/>
    </source>
</evidence>
<reference evidence="2 3" key="1">
    <citation type="journal article" date="2015" name="Nature">
        <title>rRNA introns, odd ribosomes, and small enigmatic genomes across a large radiation of phyla.</title>
        <authorList>
            <person name="Brown C.T."/>
            <person name="Hug L.A."/>
            <person name="Thomas B.C."/>
            <person name="Sharon I."/>
            <person name="Castelle C.J."/>
            <person name="Singh A."/>
            <person name="Wilkins M.J."/>
            <person name="Williams K.H."/>
            <person name="Banfield J.F."/>
        </authorList>
    </citation>
    <scope>NUCLEOTIDE SEQUENCE [LARGE SCALE GENOMIC DNA]</scope>
</reference>
<dbReference type="InterPro" id="IPR050245">
    <property type="entry name" value="PrsA_foldase"/>
</dbReference>
<dbReference type="PANTHER" id="PTHR47245">
    <property type="entry name" value="PEPTIDYLPROLYL ISOMERASE"/>
    <property type="match status" value="1"/>
</dbReference>
<accession>A0A0G1W8G5</accession>
<proteinExistence type="predicted"/>
<dbReference type="AlphaFoldDB" id="A0A0G1W8G5"/>